<dbReference type="Proteomes" id="UP000092583">
    <property type="component" value="Unassembled WGS sequence"/>
</dbReference>
<evidence type="ECO:0000313" key="3">
    <source>
        <dbReference type="Proteomes" id="UP000092583"/>
    </source>
</evidence>
<name>A0A1B9IUH2_9TREE</name>
<sequence>MSSDNEQYDETMRNLAAAMRAQDPSAHSRGSGRAARQRRRDAERRDEQSKQAIYSATKYTHDMKRQTEAERQTNQDAQDAGATNVGAPQNAEDAESWAGDSTTLAGTETPPSEDEDGSNTPLEGSVLSSETGPISEVGSHAGTGATPPYSEDSNTLFEGFAQRHDHGSESGPDAGFLQGPGTHRYNIDGNNYRIGRIADSAQVTRIDHALDGATQINKFFGRPRATAPSGRTAQGRAPANSTTMPHRSTNSRPSEPSAAPDTSFHRVFGQALRSRTEQLLADRGAQQSDRDTYDTEHIGGDAIVQMRTRNGETGVFWGSGDHTADQVPSQPGTATQPRGDTGMTGGSSGPTARGNYRAPEAEEGSDNGA</sequence>
<feature type="compositionally biased region" description="Polar residues" evidence="1">
    <location>
        <begin position="99"/>
        <end position="110"/>
    </location>
</feature>
<gene>
    <name evidence="2" type="ORF">L486_03664</name>
</gene>
<feature type="compositionally biased region" description="Polar residues" evidence="1">
    <location>
        <begin position="326"/>
        <end position="338"/>
    </location>
</feature>
<feature type="compositionally biased region" description="Polar residues" evidence="1">
    <location>
        <begin position="239"/>
        <end position="254"/>
    </location>
</feature>
<dbReference type="EMBL" id="KI669461">
    <property type="protein sequence ID" value="OCF59163.1"/>
    <property type="molecule type" value="Genomic_DNA"/>
</dbReference>
<proteinExistence type="predicted"/>
<evidence type="ECO:0000256" key="1">
    <source>
        <dbReference type="SAM" id="MobiDB-lite"/>
    </source>
</evidence>
<accession>A0A1B9IUH2</accession>
<feature type="compositionally biased region" description="Basic and acidic residues" evidence="1">
    <location>
        <begin position="59"/>
        <end position="73"/>
    </location>
</feature>
<protein>
    <submittedName>
        <fullName evidence="2">Uncharacterized protein</fullName>
    </submittedName>
</protein>
<evidence type="ECO:0000313" key="2">
    <source>
        <dbReference type="EMBL" id="OCF59163.1"/>
    </source>
</evidence>
<feature type="compositionally biased region" description="Polar residues" evidence="1">
    <location>
        <begin position="118"/>
        <end position="132"/>
    </location>
</feature>
<keyword evidence="3" id="KW-1185">Reference proteome</keyword>
<feature type="region of interest" description="Disordered" evidence="1">
    <location>
        <begin position="219"/>
        <end position="262"/>
    </location>
</feature>
<reference evidence="2 3" key="1">
    <citation type="submission" date="2013-07" db="EMBL/GenBank/DDBJ databases">
        <title>The Genome Sequence of Kwoniella mangroviensis CBS10435.</title>
        <authorList>
            <consortium name="The Broad Institute Genome Sequencing Platform"/>
            <person name="Cuomo C."/>
            <person name="Litvintseva A."/>
            <person name="Chen Y."/>
            <person name="Heitman J."/>
            <person name="Sun S."/>
            <person name="Springer D."/>
            <person name="Dromer F."/>
            <person name="Young S.K."/>
            <person name="Zeng Q."/>
            <person name="Gargeya S."/>
            <person name="Fitzgerald M."/>
            <person name="Abouelleil A."/>
            <person name="Alvarado L."/>
            <person name="Berlin A.M."/>
            <person name="Chapman S.B."/>
            <person name="Dewar J."/>
            <person name="Goldberg J."/>
            <person name="Griggs A."/>
            <person name="Gujja S."/>
            <person name="Hansen M."/>
            <person name="Howarth C."/>
            <person name="Imamovic A."/>
            <person name="Larimer J."/>
            <person name="McCowan C."/>
            <person name="Murphy C."/>
            <person name="Pearson M."/>
            <person name="Priest M."/>
            <person name="Roberts A."/>
            <person name="Saif S."/>
            <person name="Shea T."/>
            <person name="Sykes S."/>
            <person name="Wortman J."/>
            <person name="Nusbaum C."/>
            <person name="Birren B."/>
        </authorList>
    </citation>
    <scope>NUCLEOTIDE SEQUENCE [LARGE SCALE GENOMIC DNA]</scope>
    <source>
        <strain evidence="2 3">CBS 10435</strain>
    </source>
</reference>
<feature type="compositionally biased region" description="Basic and acidic residues" evidence="1">
    <location>
        <begin position="40"/>
        <end position="49"/>
    </location>
</feature>
<reference evidence="3" key="2">
    <citation type="submission" date="2013-12" db="EMBL/GenBank/DDBJ databases">
        <title>Evolution of pathogenesis and genome organization in the Tremellales.</title>
        <authorList>
            <person name="Cuomo C."/>
            <person name="Litvintseva A."/>
            <person name="Heitman J."/>
            <person name="Chen Y."/>
            <person name="Sun S."/>
            <person name="Springer D."/>
            <person name="Dromer F."/>
            <person name="Young S."/>
            <person name="Zeng Q."/>
            <person name="Chapman S."/>
            <person name="Gujja S."/>
            <person name="Saif S."/>
            <person name="Birren B."/>
        </authorList>
    </citation>
    <scope>NUCLEOTIDE SEQUENCE [LARGE SCALE GENOMIC DNA]</scope>
    <source>
        <strain evidence="3">CBS 10435</strain>
    </source>
</reference>
<feature type="region of interest" description="Disordered" evidence="1">
    <location>
        <begin position="1"/>
        <end position="182"/>
    </location>
</feature>
<feature type="region of interest" description="Disordered" evidence="1">
    <location>
        <begin position="312"/>
        <end position="369"/>
    </location>
</feature>
<organism evidence="2 3">
    <name type="scientific">Kwoniella mangroviensis CBS 10435</name>
    <dbReference type="NCBI Taxonomy" id="1331196"/>
    <lineage>
        <taxon>Eukaryota</taxon>
        <taxon>Fungi</taxon>
        <taxon>Dikarya</taxon>
        <taxon>Basidiomycota</taxon>
        <taxon>Agaricomycotina</taxon>
        <taxon>Tremellomycetes</taxon>
        <taxon>Tremellales</taxon>
        <taxon>Cryptococcaceae</taxon>
        <taxon>Kwoniella</taxon>
    </lineage>
</organism>
<dbReference type="AlphaFoldDB" id="A0A1B9IUH2"/>